<feature type="transmembrane region" description="Helical" evidence="2">
    <location>
        <begin position="25"/>
        <end position="44"/>
    </location>
</feature>
<keyword evidence="4" id="KW-1185">Reference proteome</keyword>
<keyword evidence="2" id="KW-0472">Membrane</keyword>
<feature type="region of interest" description="Disordered" evidence="1">
    <location>
        <begin position="55"/>
        <end position="74"/>
    </location>
</feature>
<keyword evidence="2" id="KW-0812">Transmembrane</keyword>
<reference evidence="3" key="1">
    <citation type="submission" date="2022-06" db="EMBL/GenBank/DDBJ databases">
        <title>Sequencing the genomes of 1000 actinobacteria strains.</title>
        <authorList>
            <person name="Klenk H.-P."/>
        </authorList>
    </citation>
    <scope>NUCLEOTIDE SEQUENCE</scope>
    <source>
        <strain evidence="3">DSM 46694</strain>
    </source>
</reference>
<dbReference type="Proteomes" id="UP001139648">
    <property type="component" value="Unassembled WGS sequence"/>
</dbReference>
<accession>A0A9X2K9A3</accession>
<name>A0A9X2K9A3_9ACTN</name>
<evidence type="ECO:0000313" key="3">
    <source>
        <dbReference type="EMBL" id="MCP2365542.1"/>
    </source>
</evidence>
<protein>
    <submittedName>
        <fullName evidence="3">Uncharacterized protein</fullName>
    </submittedName>
</protein>
<comment type="caution">
    <text evidence="3">The sequence shown here is derived from an EMBL/GenBank/DDBJ whole genome shotgun (WGS) entry which is preliminary data.</text>
</comment>
<gene>
    <name evidence="3" type="ORF">HD597_012562</name>
</gene>
<dbReference type="EMBL" id="JAMZEB010000002">
    <property type="protein sequence ID" value="MCP2365542.1"/>
    <property type="molecule type" value="Genomic_DNA"/>
</dbReference>
<dbReference type="RefSeq" id="WP_253758913.1">
    <property type="nucleotide sequence ID" value="NZ_BAABKA010000055.1"/>
</dbReference>
<keyword evidence="2" id="KW-1133">Transmembrane helix</keyword>
<organism evidence="3 4">
    <name type="scientific">Nonomuraea thailandensis</name>
    <dbReference type="NCBI Taxonomy" id="1188745"/>
    <lineage>
        <taxon>Bacteria</taxon>
        <taxon>Bacillati</taxon>
        <taxon>Actinomycetota</taxon>
        <taxon>Actinomycetes</taxon>
        <taxon>Streptosporangiales</taxon>
        <taxon>Streptosporangiaceae</taxon>
        <taxon>Nonomuraea</taxon>
    </lineage>
</organism>
<evidence type="ECO:0000256" key="2">
    <source>
        <dbReference type="SAM" id="Phobius"/>
    </source>
</evidence>
<dbReference type="AlphaFoldDB" id="A0A9X2K9A3"/>
<proteinExistence type="predicted"/>
<evidence type="ECO:0000313" key="4">
    <source>
        <dbReference type="Proteomes" id="UP001139648"/>
    </source>
</evidence>
<feature type="compositionally biased region" description="Low complexity" evidence="1">
    <location>
        <begin position="55"/>
        <end position="64"/>
    </location>
</feature>
<evidence type="ECO:0000256" key="1">
    <source>
        <dbReference type="SAM" id="MobiDB-lite"/>
    </source>
</evidence>
<sequence length="74" mass="7549">MVDVEACTWLGNQAHVGESAPLGGFYAPALFGGAALHLGGHVLFGNRVRRAAPRAAPVGSGAPVSRAAARTRVR</sequence>